<organism evidence="2 3">
    <name type="scientific">Candidozyma pseudohaemuli</name>
    <dbReference type="NCBI Taxonomy" id="418784"/>
    <lineage>
        <taxon>Eukaryota</taxon>
        <taxon>Fungi</taxon>
        <taxon>Dikarya</taxon>
        <taxon>Ascomycota</taxon>
        <taxon>Saccharomycotina</taxon>
        <taxon>Pichiomycetes</taxon>
        <taxon>Metschnikowiaceae</taxon>
        <taxon>Candidozyma</taxon>
    </lineage>
</organism>
<proteinExistence type="predicted"/>
<evidence type="ECO:0000256" key="1">
    <source>
        <dbReference type="SAM" id="MobiDB-lite"/>
    </source>
</evidence>
<name>A0A2P7YYX4_9ASCO</name>
<reference evidence="2 3" key="1">
    <citation type="submission" date="2018-03" db="EMBL/GenBank/DDBJ databases">
        <title>Candida pseudohaemulonii genome assembly and annotation.</title>
        <authorList>
            <person name="Munoz J.F."/>
            <person name="Gade L.G."/>
            <person name="Chow N.A."/>
            <person name="Litvintseva A.P."/>
            <person name="Loparev V.N."/>
            <person name="Cuomo C.A."/>
        </authorList>
    </citation>
    <scope>NUCLEOTIDE SEQUENCE [LARGE SCALE GENOMIC DNA]</scope>
    <source>
        <strain evidence="2 3">B12108</strain>
    </source>
</reference>
<dbReference type="EMBL" id="PYFQ01000001">
    <property type="protein sequence ID" value="PSK41140.1"/>
    <property type="molecule type" value="Genomic_DNA"/>
</dbReference>
<evidence type="ECO:0000313" key="3">
    <source>
        <dbReference type="Proteomes" id="UP000241107"/>
    </source>
</evidence>
<feature type="compositionally biased region" description="Low complexity" evidence="1">
    <location>
        <begin position="264"/>
        <end position="275"/>
    </location>
</feature>
<feature type="compositionally biased region" description="Low complexity" evidence="1">
    <location>
        <begin position="369"/>
        <end position="386"/>
    </location>
</feature>
<dbReference type="OrthoDB" id="4026805at2759"/>
<keyword evidence="3" id="KW-1185">Reference proteome</keyword>
<gene>
    <name evidence="2" type="ORF">C7M61_000812</name>
</gene>
<evidence type="ECO:0000313" key="2">
    <source>
        <dbReference type="EMBL" id="PSK41140.1"/>
    </source>
</evidence>
<comment type="caution">
    <text evidence="2">The sequence shown here is derived from an EMBL/GenBank/DDBJ whole genome shotgun (WGS) entry which is preliminary data.</text>
</comment>
<dbReference type="AlphaFoldDB" id="A0A2P7YYX4"/>
<feature type="compositionally biased region" description="Basic and acidic residues" evidence="1">
    <location>
        <begin position="160"/>
        <end position="172"/>
    </location>
</feature>
<feature type="region of interest" description="Disordered" evidence="1">
    <location>
        <begin position="354"/>
        <end position="386"/>
    </location>
</feature>
<feature type="compositionally biased region" description="Polar residues" evidence="1">
    <location>
        <begin position="276"/>
        <end position="286"/>
    </location>
</feature>
<dbReference type="Proteomes" id="UP000241107">
    <property type="component" value="Unassembled WGS sequence"/>
</dbReference>
<accession>A0A2P7YYX4</accession>
<sequence length="386" mass="43228">MSRLVTLRYNPDKWHEAQLNRGSDLSAQNLPSKMITLNYRKERLSTPTPALSPVPWLFKKREEKARRPKHDENEPFLVRPVAESLARLRNYESYIDPEDPLQADKNWYHDLTNVAQRLKLLRDTYKVLQAVRKKRAMGERVDFRTAHELKSKTGLPVPLDDDRERNSEEDKPPPPPPARRGFSHDESLLTTVGLASLSQPLASNEIMVPEIMPRMAAKQAGQDLGANLAPGAGESQTDQDLMSGLGQELGQRLTQELTQALFPESGSQEQGSQGQFANSSQAPSYAQWSEWQNNPVNQGVQLDEYLAHGYAEPSSLSELTVSIIENLKRRNPSGLVLASLYNRPGGLNFLPQWAAQNNYQGDEHQPQLDPSSDLQGPQPSSGPQTQ</sequence>
<dbReference type="GeneID" id="36564204"/>
<dbReference type="RefSeq" id="XP_024715839.1">
    <property type="nucleotide sequence ID" value="XM_024856240.1"/>
</dbReference>
<protein>
    <submittedName>
        <fullName evidence="2">Uncharacterized protein</fullName>
    </submittedName>
</protein>
<dbReference type="VEuPathDB" id="FungiDB:C7M61_000812"/>
<feature type="region of interest" description="Disordered" evidence="1">
    <location>
        <begin position="147"/>
        <end position="183"/>
    </location>
</feature>
<feature type="region of interest" description="Disordered" evidence="1">
    <location>
        <begin position="264"/>
        <end position="286"/>
    </location>
</feature>